<feature type="region of interest" description="Disordered" evidence="12">
    <location>
        <begin position="413"/>
        <end position="442"/>
    </location>
</feature>
<keyword evidence="9 11" id="KW-0239">DNA-directed DNA polymerase</keyword>
<accession>A0A495DP54</accession>
<dbReference type="Gene3D" id="1.10.8.60">
    <property type="match status" value="1"/>
</dbReference>
<dbReference type="InterPro" id="IPR022107">
    <property type="entry name" value="DNA_pol_III_gamma/tau_C"/>
</dbReference>
<feature type="region of interest" description="Disordered" evidence="12">
    <location>
        <begin position="582"/>
        <end position="601"/>
    </location>
</feature>
<dbReference type="GO" id="GO:0003887">
    <property type="term" value="F:DNA-directed DNA polymerase activity"/>
    <property type="evidence" value="ECO:0007669"/>
    <property type="project" value="UniProtKB-KW"/>
</dbReference>
<dbReference type="Gene3D" id="1.20.272.10">
    <property type="match status" value="1"/>
</dbReference>
<dbReference type="PANTHER" id="PTHR11669">
    <property type="entry name" value="REPLICATION FACTOR C / DNA POLYMERASE III GAMMA-TAU SUBUNIT"/>
    <property type="match status" value="1"/>
</dbReference>
<name>A0A495DP54_9PROT</name>
<dbReference type="Proteomes" id="UP000273675">
    <property type="component" value="Unassembled WGS sequence"/>
</dbReference>
<feature type="region of interest" description="Disordered" evidence="12">
    <location>
        <begin position="1"/>
        <end position="23"/>
    </location>
</feature>
<evidence type="ECO:0000256" key="2">
    <source>
        <dbReference type="ARBA" id="ARBA00022679"/>
    </source>
</evidence>
<dbReference type="Pfam" id="PF22608">
    <property type="entry name" value="DNAX_ATPase_lid"/>
    <property type="match status" value="1"/>
</dbReference>
<evidence type="ECO:0000256" key="5">
    <source>
        <dbReference type="ARBA" id="ARBA00022723"/>
    </source>
</evidence>
<dbReference type="CDD" id="cd18137">
    <property type="entry name" value="HLD_clamp_pol_III_gamma_tau"/>
    <property type="match status" value="1"/>
</dbReference>
<evidence type="ECO:0000259" key="13">
    <source>
        <dbReference type="SMART" id="SM00382"/>
    </source>
</evidence>
<keyword evidence="8 11" id="KW-0067">ATP-binding</keyword>
<feature type="compositionally biased region" description="Pro residues" evidence="12">
    <location>
        <begin position="419"/>
        <end position="430"/>
    </location>
</feature>
<dbReference type="InterPro" id="IPR008921">
    <property type="entry name" value="DNA_pol3_clamp-load_cplx_C"/>
</dbReference>
<dbReference type="RefSeq" id="WP_121209713.1">
    <property type="nucleotide sequence ID" value="NZ_RBIM01000001.1"/>
</dbReference>
<keyword evidence="2 11" id="KW-0808">Transferase</keyword>
<comment type="subunit">
    <text evidence="11">DNA polymerase III contains a core (composed of alpha, epsilon and theta chains) that associates with a tau subunit. This core dimerizes to form the POLIII' complex. PolIII' associates with the gamma complex (composed of gamma, delta, delta', psi and chi chains) and with the beta chain to form the complete DNA polymerase III complex.</text>
</comment>
<dbReference type="SUPFAM" id="SSF52540">
    <property type="entry name" value="P-loop containing nucleoside triphosphate hydrolases"/>
    <property type="match status" value="1"/>
</dbReference>
<dbReference type="GO" id="GO:0006261">
    <property type="term" value="P:DNA-templated DNA replication"/>
    <property type="evidence" value="ECO:0007669"/>
    <property type="project" value="TreeGrafter"/>
</dbReference>
<dbReference type="Pfam" id="PF12169">
    <property type="entry name" value="DNA_pol3_gamma3"/>
    <property type="match status" value="1"/>
</dbReference>
<dbReference type="EC" id="2.7.7.7" evidence="11"/>
<dbReference type="PANTHER" id="PTHR11669:SF0">
    <property type="entry name" value="PROTEIN STICHEL-LIKE 2"/>
    <property type="match status" value="1"/>
</dbReference>
<evidence type="ECO:0000256" key="11">
    <source>
        <dbReference type="RuleBase" id="RU364063"/>
    </source>
</evidence>
<dbReference type="GO" id="GO:0009360">
    <property type="term" value="C:DNA polymerase III complex"/>
    <property type="evidence" value="ECO:0007669"/>
    <property type="project" value="InterPro"/>
</dbReference>
<evidence type="ECO:0000256" key="6">
    <source>
        <dbReference type="ARBA" id="ARBA00022741"/>
    </source>
</evidence>
<comment type="similarity">
    <text evidence="1 11">Belongs to the DnaX/STICHEL family.</text>
</comment>
<dbReference type="InterPro" id="IPR012763">
    <property type="entry name" value="DNA_pol_III_sug/sutau_N"/>
</dbReference>
<dbReference type="SMART" id="SM00382">
    <property type="entry name" value="AAA"/>
    <property type="match status" value="1"/>
</dbReference>
<keyword evidence="4 11" id="KW-0235">DNA replication</keyword>
<dbReference type="InterPro" id="IPR003593">
    <property type="entry name" value="AAA+_ATPase"/>
</dbReference>
<evidence type="ECO:0000256" key="8">
    <source>
        <dbReference type="ARBA" id="ARBA00022840"/>
    </source>
</evidence>
<dbReference type="GO" id="GO:0003677">
    <property type="term" value="F:DNA binding"/>
    <property type="evidence" value="ECO:0007669"/>
    <property type="project" value="InterPro"/>
</dbReference>
<dbReference type="Gene3D" id="3.40.50.300">
    <property type="entry name" value="P-loop containing nucleotide triphosphate hydrolases"/>
    <property type="match status" value="1"/>
</dbReference>
<dbReference type="FunFam" id="3.40.50.300:FF:000014">
    <property type="entry name" value="DNA polymerase III subunit gamma/tau"/>
    <property type="match status" value="1"/>
</dbReference>
<proteinExistence type="inferred from homology"/>
<organism evidence="14 15">
    <name type="scientific">Maricaulis maris</name>
    <dbReference type="NCBI Taxonomy" id="74318"/>
    <lineage>
        <taxon>Bacteria</taxon>
        <taxon>Pseudomonadati</taxon>
        <taxon>Pseudomonadota</taxon>
        <taxon>Alphaproteobacteria</taxon>
        <taxon>Maricaulales</taxon>
        <taxon>Maricaulaceae</taxon>
        <taxon>Maricaulis</taxon>
    </lineage>
</organism>
<evidence type="ECO:0000256" key="7">
    <source>
        <dbReference type="ARBA" id="ARBA00022833"/>
    </source>
</evidence>
<keyword evidence="5" id="KW-0479">Metal-binding</keyword>
<keyword evidence="6 11" id="KW-0547">Nucleotide-binding</keyword>
<gene>
    <name evidence="11" type="primary">dnaX</name>
    <name evidence="14" type="ORF">C7435_0239</name>
</gene>
<dbReference type="Pfam" id="PF13177">
    <property type="entry name" value="DNA_pol3_delta2"/>
    <property type="match status" value="1"/>
</dbReference>
<dbReference type="CDD" id="cd00009">
    <property type="entry name" value="AAA"/>
    <property type="match status" value="1"/>
</dbReference>
<comment type="caution">
    <text evidence="14">The sequence shown here is derived from an EMBL/GenBank/DDBJ whole genome shotgun (WGS) entry which is preliminary data.</text>
</comment>
<dbReference type="GO" id="GO:0005524">
    <property type="term" value="F:ATP binding"/>
    <property type="evidence" value="ECO:0007669"/>
    <property type="project" value="UniProtKB-KW"/>
</dbReference>
<dbReference type="NCBIfam" id="NF006585">
    <property type="entry name" value="PRK09111.1"/>
    <property type="match status" value="1"/>
</dbReference>
<dbReference type="FunFam" id="1.10.8.60:FF:000013">
    <property type="entry name" value="DNA polymerase III subunit gamma/tau"/>
    <property type="match status" value="1"/>
</dbReference>
<dbReference type="InterPro" id="IPR027417">
    <property type="entry name" value="P-loop_NTPase"/>
</dbReference>
<feature type="compositionally biased region" description="Basic and acidic residues" evidence="12">
    <location>
        <begin position="590"/>
        <end position="601"/>
    </location>
</feature>
<evidence type="ECO:0000256" key="9">
    <source>
        <dbReference type="ARBA" id="ARBA00022932"/>
    </source>
</evidence>
<reference evidence="14 15" key="1">
    <citation type="submission" date="2018-10" db="EMBL/GenBank/DDBJ databases">
        <title>Genomic Encyclopedia of Type Strains, Phase IV (KMG-IV): sequencing the most valuable type-strain genomes for metagenomic binning, comparative biology and taxonomic classification.</title>
        <authorList>
            <person name="Goeker M."/>
        </authorList>
    </citation>
    <scope>NUCLEOTIDE SEQUENCE [LARGE SCALE GENOMIC DNA]</scope>
    <source>
        <strain evidence="14 15">DSM 4734</strain>
    </source>
</reference>
<evidence type="ECO:0000256" key="3">
    <source>
        <dbReference type="ARBA" id="ARBA00022695"/>
    </source>
</evidence>
<evidence type="ECO:0000256" key="1">
    <source>
        <dbReference type="ARBA" id="ARBA00006360"/>
    </source>
</evidence>
<keyword evidence="7" id="KW-0862">Zinc</keyword>
<evidence type="ECO:0000313" key="14">
    <source>
        <dbReference type="EMBL" id="RKR03799.1"/>
    </source>
</evidence>
<dbReference type="OrthoDB" id="9810148at2"/>
<evidence type="ECO:0000256" key="4">
    <source>
        <dbReference type="ARBA" id="ARBA00022705"/>
    </source>
</evidence>
<dbReference type="GO" id="GO:0046872">
    <property type="term" value="F:metal ion binding"/>
    <property type="evidence" value="ECO:0007669"/>
    <property type="project" value="UniProtKB-KW"/>
</dbReference>
<dbReference type="InterPro" id="IPR022754">
    <property type="entry name" value="DNA_pol_III_gamma-3"/>
</dbReference>
<evidence type="ECO:0000256" key="12">
    <source>
        <dbReference type="SAM" id="MobiDB-lite"/>
    </source>
</evidence>
<dbReference type="InterPro" id="IPR045085">
    <property type="entry name" value="HLD_clamp_pol_III_gamma_tau"/>
</dbReference>
<dbReference type="NCBIfam" id="TIGR02397">
    <property type="entry name" value="dnaX_nterm"/>
    <property type="match status" value="1"/>
</dbReference>
<evidence type="ECO:0000256" key="10">
    <source>
        <dbReference type="ARBA" id="ARBA00049244"/>
    </source>
</evidence>
<dbReference type="Pfam" id="PF12362">
    <property type="entry name" value="DUF3646"/>
    <property type="match status" value="1"/>
</dbReference>
<protein>
    <recommendedName>
        <fullName evidence="11">DNA polymerase III subunit gamma/tau</fullName>
        <ecNumber evidence="11">2.7.7.7</ecNumber>
    </recommendedName>
</protein>
<dbReference type="AlphaFoldDB" id="A0A495DP54"/>
<dbReference type="InterPro" id="IPR050238">
    <property type="entry name" value="DNA_Rep/Repair_Clamp_Loader"/>
</dbReference>
<keyword evidence="3 11" id="KW-0548">Nucleotidyltransferase</keyword>
<evidence type="ECO:0000313" key="15">
    <source>
        <dbReference type="Proteomes" id="UP000273675"/>
    </source>
</evidence>
<feature type="domain" description="AAA+ ATPase" evidence="13">
    <location>
        <begin position="66"/>
        <end position="212"/>
    </location>
</feature>
<dbReference type="EMBL" id="RBIM01000001">
    <property type="protein sequence ID" value="RKR03799.1"/>
    <property type="molecule type" value="Genomic_DNA"/>
</dbReference>
<dbReference type="SUPFAM" id="SSF48019">
    <property type="entry name" value="post-AAA+ oligomerization domain-like"/>
    <property type="match status" value="1"/>
</dbReference>
<comment type="function">
    <text evidence="11">DNA polymerase III is a complex, multichain enzyme responsible for most of the replicative synthesis in bacteria. This DNA polymerase also exhibits 3' to 5' exonuclease activity.</text>
</comment>
<sequence>MDDTPLPAEDTGATEALMPGLDLPATGPTPGYQVLARKYRPNTFEDLIGQDAMVRTLTNAFAAGRIAHAYMLTGVRGVGKTTTARLIARALNFQTDEIDAPSMALVETGRHCDAIARSAHVDVMEMDAASRTGVGDIREILEGVRYAPVSARYKVYIIDEVHMLSTSAFNALLKTLEEPPEHAKFIFATTEIRKVPVTVLSRCQRFDLKRIDREVLTDHLDRICGLEGASVERDGLSLISRAAEGSVRDALSLLDQAIVQGSDADGPVSAPQVRDMLGLADRARVLDLLEQTLTGKTADALAELASLHDAGGDPVVITRDLLDYVHATARVKAAGPKADLGEAADTVARLVTLAESQSLGQLTRMWKILLTGLDDVRAAPDALAAAEMTVLRLASAASLPPPEEAARILAGMPRTNAPPEAPGKPDPAAAPAPTATAGHDAPEAVHRALQEPEQASAVEQEEVAISGPQTWEALMEMLRDKRDIGLQSDMERYVRPAAFKPGSFSFQPLEDAPRDLAQRLSRRLLEWTGERWMILADAGLTGGETWAERREREKAERLEEARRDPAVTEALRLFPGAEIIAVRDPAPAQTRDKDETTEKRA</sequence>
<comment type="catalytic activity">
    <reaction evidence="10 11">
        <text>DNA(n) + a 2'-deoxyribonucleoside 5'-triphosphate = DNA(n+1) + diphosphate</text>
        <dbReference type="Rhea" id="RHEA:22508"/>
        <dbReference type="Rhea" id="RHEA-COMP:17339"/>
        <dbReference type="Rhea" id="RHEA-COMP:17340"/>
        <dbReference type="ChEBI" id="CHEBI:33019"/>
        <dbReference type="ChEBI" id="CHEBI:61560"/>
        <dbReference type="ChEBI" id="CHEBI:173112"/>
        <dbReference type="EC" id="2.7.7.7"/>
    </reaction>
</comment>